<accession>A0ACA9S0I4</accession>
<dbReference type="EMBL" id="CAJVQC010082797">
    <property type="protein sequence ID" value="CAG8819808.1"/>
    <property type="molecule type" value="Genomic_DNA"/>
</dbReference>
<protein>
    <submittedName>
        <fullName evidence="1">5381_t:CDS:1</fullName>
    </submittedName>
</protein>
<gene>
    <name evidence="1" type="ORF">RPERSI_LOCUS25219</name>
</gene>
<sequence>MKKYFCLKLKQDPNFYYETEDTDPHQRELQLQFRLFIDNQFFHKIKITDTSLDQHKDLLKKRSYKEYQFLLFQAEQQSQIEPNTLSFTRVEIIHNRGSLWHGRIYDAPNDGYSLITSLALKNYLKDNELGDYQWKAFFGFSQEPKLAGKRNFFSLAQRKQIFQNRELGEILTRNEKTKD</sequence>
<comment type="caution">
    <text evidence="1">The sequence shown here is derived from an EMBL/GenBank/DDBJ whole genome shotgun (WGS) entry which is preliminary data.</text>
</comment>
<proteinExistence type="predicted"/>
<name>A0ACA9S0I4_9GLOM</name>
<feature type="non-terminal residue" evidence="1">
    <location>
        <position position="179"/>
    </location>
</feature>
<dbReference type="Proteomes" id="UP000789920">
    <property type="component" value="Unassembled WGS sequence"/>
</dbReference>
<evidence type="ECO:0000313" key="1">
    <source>
        <dbReference type="EMBL" id="CAG8819808.1"/>
    </source>
</evidence>
<evidence type="ECO:0000313" key="2">
    <source>
        <dbReference type="Proteomes" id="UP000789920"/>
    </source>
</evidence>
<reference evidence="1" key="1">
    <citation type="submission" date="2021-06" db="EMBL/GenBank/DDBJ databases">
        <authorList>
            <person name="Kallberg Y."/>
            <person name="Tangrot J."/>
            <person name="Rosling A."/>
        </authorList>
    </citation>
    <scope>NUCLEOTIDE SEQUENCE</scope>
    <source>
        <strain evidence="1">MA461A</strain>
    </source>
</reference>
<keyword evidence="2" id="KW-1185">Reference proteome</keyword>
<organism evidence="1 2">
    <name type="scientific">Racocetra persica</name>
    <dbReference type="NCBI Taxonomy" id="160502"/>
    <lineage>
        <taxon>Eukaryota</taxon>
        <taxon>Fungi</taxon>
        <taxon>Fungi incertae sedis</taxon>
        <taxon>Mucoromycota</taxon>
        <taxon>Glomeromycotina</taxon>
        <taxon>Glomeromycetes</taxon>
        <taxon>Diversisporales</taxon>
        <taxon>Gigasporaceae</taxon>
        <taxon>Racocetra</taxon>
    </lineage>
</organism>